<protein>
    <submittedName>
        <fullName evidence="4">FK506-binding protein 15-like</fullName>
    </submittedName>
</protein>
<sequence length="308" mass="35699">MYLTKTLASVCILFQVISCSSNTQMPTDLTSLTDVLTQLQSEVETLCESRHQDQIIIKRLEERVGQLDISETSPLTTSSILNFESSNPEILEAPTKPSVTLSNGRFNEKRRLFQQRRVMPSHRRETVRNLEREHRVFRKLEGQLRQLQQDLADVVAVKEREVGVTEEAGDLRLETELLRTEIRRLQQDLESLRADREQDRAPLRVNQETNKWLQKTVEQLRAEMRELAASLNISVSFSRWQTFETTVALLRSDYDALQKKTESLQTVHEKNTASVEQLQTEIADLRSYTQKLSEKYQHLSDEFGKCCC</sequence>
<feature type="chain" id="PRO_5046450775" evidence="2">
    <location>
        <begin position="20"/>
        <end position="308"/>
    </location>
</feature>
<feature type="signal peptide" evidence="2">
    <location>
        <begin position="1"/>
        <end position="19"/>
    </location>
</feature>
<accession>A0ABM1TS47</accession>
<dbReference type="Gene3D" id="1.20.5.340">
    <property type="match status" value="1"/>
</dbReference>
<feature type="coiled-coil region" evidence="1">
    <location>
        <begin position="130"/>
        <end position="230"/>
    </location>
</feature>
<keyword evidence="2" id="KW-0732">Signal</keyword>
<evidence type="ECO:0000256" key="2">
    <source>
        <dbReference type="SAM" id="SignalP"/>
    </source>
</evidence>
<reference evidence="4" key="1">
    <citation type="submission" date="2025-08" db="UniProtKB">
        <authorList>
            <consortium name="RefSeq"/>
        </authorList>
    </citation>
    <scope>IDENTIFICATION</scope>
    <source>
        <tissue evidence="4">Muscle</tissue>
    </source>
</reference>
<gene>
    <name evidence="4" type="primary">LOC111089836</name>
</gene>
<keyword evidence="1" id="KW-0175">Coiled coil</keyword>
<dbReference type="GeneID" id="111089836"/>
<evidence type="ECO:0000256" key="1">
    <source>
        <dbReference type="SAM" id="Coils"/>
    </source>
</evidence>
<organism evidence="3 4">
    <name type="scientific">Limulus polyphemus</name>
    <name type="common">Atlantic horseshoe crab</name>
    <dbReference type="NCBI Taxonomy" id="6850"/>
    <lineage>
        <taxon>Eukaryota</taxon>
        <taxon>Metazoa</taxon>
        <taxon>Ecdysozoa</taxon>
        <taxon>Arthropoda</taxon>
        <taxon>Chelicerata</taxon>
        <taxon>Merostomata</taxon>
        <taxon>Xiphosura</taxon>
        <taxon>Limulidae</taxon>
        <taxon>Limulus</taxon>
    </lineage>
</organism>
<name>A0ABM1TS47_LIMPO</name>
<dbReference type="Proteomes" id="UP000694941">
    <property type="component" value="Unplaced"/>
</dbReference>
<proteinExistence type="predicted"/>
<evidence type="ECO:0000313" key="3">
    <source>
        <dbReference type="Proteomes" id="UP000694941"/>
    </source>
</evidence>
<evidence type="ECO:0000313" key="4">
    <source>
        <dbReference type="RefSeq" id="XP_022258703.1"/>
    </source>
</evidence>
<dbReference type="RefSeq" id="XP_022258703.1">
    <property type="nucleotide sequence ID" value="XM_022402995.1"/>
</dbReference>
<keyword evidence="3" id="KW-1185">Reference proteome</keyword>